<evidence type="ECO:0000313" key="2">
    <source>
        <dbReference type="EMBL" id="KAJ8067822.1"/>
    </source>
</evidence>
<dbReference type="Proteomes" id="UP001152300">
    <property type="component" value="Unassembled WGS sequence"/>
</dbReference>
<comment type="caution">
    <text evidence="2">The sequence shown here is derived from an EMBL/GenBank/DDBJ whole genome shotgun (WGS) entry which is preliminary data.</text>
</comment>
<dbReference type="OrthoDB" id="3546995at2759"/>
<evidence type="ECO:0000313" key="3">
    <source>
        <dbReference type="Proteomes" id="UP001152300"/>
    </source>
</evidence>
<dbReference type="EMBL" id="JAPEIS010000003">
    <property type="protein sequence ID" value="KAJ8067822.1"/>
    <property type="molecule type" value="Genomic_DNA"/>
</dbReference>
<gene>
    <name evidence="2" type="ORF">OCU04_003418</name>
</gene>
<reference evidence="2" key="1">
    <citation type="submission" date="2022-11" db="EMBL/GenBank/DDBJ databases">
        <title>Genome Resource of Sclerotinia nivalis Strain SnTB1, a Plant Pathogen Isolated from American Ginseng.</title>
        <authorList>
            <person name="Fan S."/>
        </authorList>
    </citation>
    <scope>NUCLEOTIDE SEQUENCE</scope>
    <source>
        <strain evidence="2">SnTB1</strain>
    </source>
</reference>
<dbReference type="AlphaFoldDB" id="A0A9X0ARV7"/>
<accession>A0A9X0ARV7</accession>
<sequence length="154" mass="17646">MGHRTFIPGHIEEYVTYIMVSIIPFSTLFVTVASRSLREKRKGPLSSLIYFWKQRKNSLRNGNWVEMSSGGDNLFKPPNPILSGMRMFIRRNNRDNLRDSSVIDSTALVSKSSGTLFVEPEQDYQKYLRYAADSGKPQGYLQYANQKQSAENIV</sequence>
<evidence type="ECO:0000256" key="1">
    <source>
        <dbReference type="SAM" id="Phobius"/>
    </source>
</evidence>
<name>A0A9X0ARV7_9HELO</name>
<keyword evidence="1" id="KW-1133">Transmembrane helix</keyword>
<proteinExistence type="predicted"/>
<keyword evidence="3" id="KW-1185">Reference proteome</keyword>
<feature type="transmembrane region" description="Helical" evidence="1">
    <location>
        <begin position="14"/>
        <end position="33"/>
    </location>
</feature>
<keyword evidence="1" id="KW-0812">Transmembrane</keyword>
<protein>
    <submittedName>
        <fullName evidence="2">Uncharacterized protein</fullName>
    </submittedName>
</protein>
<organism evidence="2 3">
    <name type="scientific">Sclerotinia nivalis</name>
    <dbReference type="NCBI Taxonomy" id="352851"/>
    <lineage>
        <taxon>Eukaryota</taxon>
        <taxon>Fungi</taxon>
        <taxon>Dikarya</taxon>
        <taxon>Ascomycota</taxon>
        <taxon>Pezizomycotina</taxon>
        <taxon>Leotiomycetes</taxon>
        <taxon>Helotiales</taxon>
        <taxon>Sclerotiniaceae</taxon>
        <taxon>Sclerotinia</taxon>
    </lineage>
</organism>
<keyword evidence="1" id="KW-0472">Membrane</keyword>